<keyword evidence="2" id="KW-1185">Reference proteome</keyword>
<dbReference type="Proteomes" id="UP000319094">
    <property type="component" value="Unassembled WGS sequence"/>
</dbReference>
<dbReference type="AlphaFoldDB" id="A0A542Y6G6"/>
<organism evidence="1 2">
    <name type="scientific">Leucobacter komagatae</name>
    <dbReference type="NCBI Taxonomy" id="55969"/>
    <lineage>
        <taxon>Bacteria</taxon>
        <taxon>Bacillati</taxon>
        <taxon>Actinomycetota</taxon>
        <taxon>Actinomycetes</taxon>
        <taxon>Micrococcales</taxon>
        <taxon>Microbacteriaceae</taxon>
        <taxon>Leucobacter</taxon>
    </lineage>
</organism>
<comment type="caution">
    <text evidence="1">The sequence shown here is derived from an EMBL/GenBank/DDBJ whole genome shotgun (WGS) entry which is preliminary data.</text>
</comment>
<protein>
    <submittedName>
        <fullName evidence="1">Uncharacterized protein</fullName>
    </submittedName>
</protein>
<dbReference type="EMBL" id="VFON01000001">
    <property type="protein sequence ID" value="TQL43689.1"/>
    <property type="molecule type" value="Genomic_DNA"/>
</dbReference>
<proteinExistence type="predicted"/>
<accession>A0A542Y6G6</accession>
<evidence type="ECO:0000313" key="1">
    <source>
        <dbReference type="EMBL" id="TQL43689.1"/>
    </source>
</evidence>
<sequence length="218" mass="24227">MCLVAHKERTSRRIKLQAYGRFDSGLVDAVPVRYHLHMLRDSGLGYARIAELAGVGQTAVRNLLYGRSASGPRNREWLNRVKRETAERIMAVWPAPELLADAQLVPSLGTHRRIQALVAHGWSMSKLAQKMGWEVQNVSAMLRRSQVEARTMRKVSALFDELWNVAPPSATRADRGAITRARGHAKAHGWAPALAWDDIDTDTEPEGLTDSTDVKSVA</sequence>
<name>A0A542Y6G6_9MICO</name>
<reference evidence="1 2" key="1">
    <citation type="submission" date="2019-06" db="EMBL/GenBank/DDBJ databases">
        <title>Sequencing the genomes of 1000 actinobacteria strains.</title>
        <authorList>
            <person name="Klenk H.-P."/>
        </authorList>
    </citation>
    <scope>NUCLEOTIDE SEQUENCE [LARGE SCALE GENOMIC DNA]</scope>
    <source>
        <strain evidence="1 2">DSM 8803</strain>
    </source>
</reference>
<gene>
    <name evidence="1" type="ORF">FB468_1719</name>
</gene>
<evidence type="ECO:0000313" key="2">
    <source>
        <dbReference type="Proteomes" id="UP000319094"/>
    </source>
</evidence>